<feature type="transmembrane region" description="Helical" evidence="1">
    <location>
        <begin position="12"/>
        <end position="31"/>
    </location>
</feature>
<keyword evidence="1" id="KW-1133">Transmembrane helix</keyword>
<gene>
    <name evidence="2" type="ORF">TrLO_g9551</name>
</gene>
<dbReference type="EMBL" id="BRXW01000397">
    <property type="protein sequence ID" value="GMH50649.1"/>
    <property type="molecule type" value="Genomic_DNA"/>
</dbReference>
<protein>
    <submittedName>
        <fullName evidence="2">Uncharacterized protein</fullName>
    </submittedName>
</protein>
<sequence>MEDISLRRGAQGFLTLVTGVCAIFLFPMMSADRVDEMTLLAVAVAGSVASGVVVISEIHYSSKAQRRRLELSGIGMIEEQQRAPEVEEPVEECSWGFVGISFLLTSMFTAFMLLYGVTLEEHYSNFGDVISPIAGTALVIGCFCKPKRTNIGYKCFLYFHFISFAIVSEIVLAA</sequence>
<dbReference type="Proteomes" id="UP001165122">
    <property type="component" value="Unassembled WGS sequence"/>
</dbReference>
<feature type="transmembrane region" description="Helical" evidence="1">
    <location>
        <begin position="95"/>
        <end position="117"/>
    </location>
</feature>
<proteinExistence type="predicted"/>
<evidence type="ECO:0000313" key="2">
    <source>
        <dbReference type="EMBL" id="GMH50649.1"/>
    </source>
</evidence>
<accession>A0A9W6ZHI2</accession>
<keyword evidence="3" id="KW-1185">Reference proteome</keyword>
<feature type="transmembrane region" description="Helical" evidence="1">
    <location>
        <begin position="155"/>
        <end position="173"/>
    </location>
</feature>
<evidence type="ECO:0000313" key="3">
    <source>
        <dbReference type="Proteomes" id="UP001165122"/>
    </source>
</evidence>
<organism evidence="2 3">
    <name type="scientific">Triparma laevis f. longispina</name>
    <dbReference type="NCBI Taxonomy" id="1714387"/>
    <lineage>
        <taxon>Eukaryota</taxon>
        <taxon>Sar</taxon>
        <taxon>Stramenopiles</taxon>
        <taxon>Ochrophyta</taxon>
        <taxon>Bolidophyceae</taxon>
        <taxon>Parmales</taxon>
        <taxon>Triparmaceae</taxon>
        <taxon>Triparma</taxon>
    </lineage>
</organism>
<keyword evidence="1" id="KW-0812">Transmembrane</keyword>
<name>A0A9W6ZHI2_9STRA</name>
<feature type="transmembrane region" description="Helical" evidence="1">
    <location>
        <begin position="37"/>
        <end position="58"/>
    </location>
</feature>
<feature type="transmembrane region" description="Helical" evidence="1">
    <location>
        <begin position="123"/>
        <end position="143"/>
    </location>
</feature>
<dbReference type="AlphaFoldDB" id="A0A9W6ZHI2"/>
<dbReference type="OrthoDB" id="10526874at2759"/>
<keyword evidence="1" id="KW-0472">Membrane</keyword>
<comment type="caution">
    <text evidence="2">The sequence shown here is derived from an EMBL/GenBank/DDBJ whole genome shotgun (WGS) entry which is preliminary data.</text>
</comment>
<reference evidence="3" key="1">
    <citation type="journal article" date="2023" name="Commun. Biol.">
        <title>Genome analysis of Parmales, the sister group of diatoms, reveals the evolutionary specialization of diatoms from phago-mixotrophs to photoautotrophs.</title>
        <authorList>
            <person name="Ban H."/>
            <person name="Sato S."/>
            <person name="Yoshikawa S."/>
            <person name="Yamada K."/>
            <person name="Nakamura Y."/>
            <person name="Ichinomiya M."/>
            <person name="Sato N."/>
            <person name="Blanc-Mathieu R."/>
            <person name="Endo H."/>
            <person name="Kuwata A."/>
            <person name="Ogata H."/>
        </authorList>
    </citation>
    <scope>NUCLEOTIDE SEQUENCE [LARGE SCALE GENOMIC DNA]</scope>
    <source>
        <strain evidence="3">NIES 3700</strain>
    </source>
</reference>
<evidence type="ECO:0000256" key="1">
    <source>
        <dbReference type="SAM" id="Phobius"/>
    </source>
</evidence>